<dbReference type="InterPro" id="IPR036085">
    <property type="entry name" value="PAZ_dom_sf"/>
</dbReference>
<dbReference type="InterPro" id="IPR003100">
    <property type="entry name" value="PAZ_dom"/>
</dbReference>
<dbReference type="InterPro" id="IPR045246">
    <property type="entry name" value="Piwi_ago-like"/>
</dbReference>
<dbReference type="GO" id="GO:0003723">
    <property type="term" value="F:RNA binding"/>
    <property type="evidence" value="ECO:0007669"/>
    <property type="project" value="InterPro"/>
</dbReference>
<dbReference type="Proteomes" id="UP001140560">
    <property type="component" value="Unassembled WGS sequence"/>
</dbReference>
<dbReference type="AlphaFoldDB" id="A0A9W8Y587"/>
<gene>
    <name evidence="3" type="primary">ago1</name>
    <name evidence="3" type="ORF">N0V83_008472</name>
</gene>
<dbReference type="Pfam" id="PF08699">
    <property type="entry name" value="ArgoL1"/>
    <property type="match status" value="1"/>
</dbReference>
<dbReference type="PROSITE" id="PS50822">
    <property type="entry name" value="PIWI"/>
    <property type="match status" value="1"/>
</dbReference>
<dbReference type="Gene3D" id="3.30.420.10">
    <property type="entry name" value="Ribonuclease H-like superfamily/Ribonuclease H"/>
    <property type="match status" value="1"/>
</dbReference>
<dbReference type="PANTHER" id="PTHR22891">
    <property type="entry name" value="EUKARYOTIC TRANSLATION INITIATION FACTOR 2C"/>
    <property type="match status" value="1"/>
</dbReference>
<dbReference type="Pfam" id="PF02171">
    <property type="entry name" value="Piwi"/>
    <property type="match status" value="1"/>
</dbReference>
<dbReference type="CDD" id="cd02846">
    <property type="entry name" value="PAZ_argonaute_like"/>
    <property type="match status" value="1"/>
</dbReference>
<sequence length="979" mass="109689">MGQPAKKHAQREKQSKDSSSGSSSGSRDPTQRSAPKSIPRVDGNRDPNTHAVDYAKPNDLKNISEFLGLAGWYTARGIDLPDSLVHRPKNFNQYGKECGIMLNTFHVVKTPNIIVHQYDLNYTGDAKPEEYTKRVLLKKIWDSRAVKSALGESANLWIWDGNKLAWSGKKLDRDDTRITCDLDAEEGRAPNPNRRGNKHTMHLRWTRKIDFNHLQAFLNGQASWGNECIDTILFLDHLLREHPSRQYTQIKKNFFQRGEQRFDLGGGIEAFKGVFASLRPVLDDKFQKSLSVNVDVANGTFWRAQELTRAIGQVFNCSPPQFAAMFKNAQRAWKDSVLKKDLRRFKRVGVSTTHTKEPSQWTIDEFVNLDATQAMFPDPDDRRPGVDPRQLRQISVFDYFKQKYGITCLLGVPVVKMTKQIRKGPVYMPIDVLKIDQNQRYNIKLSDTQTSAMIKFAVTLPKDRWAAVQQGVRLLNWANDPYLQHYGLQINANAAKVKARILPSPNVHFGTGSKEPTIKPQDLIAGRWRLDGRKFAMNNKDRPIKAWGVCCIQGRGSPPPQAVEAFVQKFVQIYEGHGGLVSAHPQHGKKPWMGPGNLADGGELIQKVWNQTGNRYATQPNLLIFIVTDRNIDVYRRIKKSCDIRFGVASQVLQAKHVMSASPQYISNVCMKVNAKLGGATCVAKSQLIPKIAPKAASTPTMVVGADVSHPAPGAGSGEAASFAAITVSADPLFAKYWAEVQTNGNRVEMVTSANIDEHFGFMAKNWMQKIGQGRAPQRVLYIRDGVSEGMYAAVLAEEVRDMKECFKKIGCKDMPKFTVVIAGKRHHIRFFPDAGKGDRNNNPLPGTLVESGCTHPFEFDFYLCSHVAIKGTARPIHYQCILNEGEWGAAELQQFIFEHSYQYMRSTTPVSLHPAVYYAHLAADRARAHQNDNPVSSGKKESKADQESSTGSSSKNVEIAPLMAIQNARGLKDVMWYI</sequence>
<feature type="region of interest" description="Disordered" evidence="1">
    <location>
        <begin position="1"/>
        <end position="55"/>
    </location>
</feature>
<name>A0A9W8Y587_9PLEO</name>
<dbReference type="SMART" id="SM01163">
    <property type="entry name" value="DUF1785"/>
    <property type="match status" value="1"/>
</dbReference>
<dbReference type="SMART" id="SM00950">
    <property type="entry name" value="Piwi"/>
    <property type="match status" value="1"/>
</dbReference>
<dbReference type="Pfam" id="PF02170">
    <property type="entry name" value="PAZ"/>
    <property type="match status" value="1"/>
</dbReference>
<dbReference type="Pfam" id="PF16488">
    <property type="entry name" value="ArgoL2"/>
    <property type="match status" value="1"/>
</dbReference>
<dbReference type="Gene3D" id="3.40.50.2300">
    <property type="match status" value="1"/>
</dbReference>
<organism evidence="3 4">
    <name type="scientific">Neocucurbitaria cava</name>
    <dbReference type="NCBI Taxonomy" id="798079"/>
    <lineage>
        <taxon>Eukaryota</taxon>
        <taxon>Fungi</taxon>
        <taxon>Dikarya</taxon>
        <taxon>Ascomycota</taxon>
        <taxon>Pezizomycotina</taxon>
        <taxon>Dothideomycetes</taxon>
        <taxon>Pleosporomycetidae</taxon>
        <taxon>Pleosporales</taxon>
        <taxon>Pleosporineae</taxon>
        <taxon>Cucurbitariaceae</taxon>
        <taxon>Neocucurbitaria</taxon>
    </lineage>
</organism>
<reference evidence="3" key="1">
    <citation type="submission" date="2022-10" db="EMBL/GenBank/DDBJ databases">
        <title>Tapping the CABI collections for fungal endophytes: first genome assemblies for Collariella, Neodidymelliopsis, Ascochyta clinopodiicola, Didymella pomorum, Didymosphaeria variabile, Neocosmospora piperis and Neocucurbitaria cava.</title>
        <authorList>
            <person name="Hill R."/>
        </authorList>
    </citation>
    <scope>NUCLEOTIDE SEQUENCE</scope>
    <source>
        <strain evidence="3">IMI 356814</strain>
    </source>
</reference>
<dbReference type="InterPro" id="IPR032473">
    <property type="entry name" value="Argonaute_Mid_dom"/>
</dbReference>
<dbReference type="EMBL" id="JAPEUY010000015">
    <property type="protein sequence ID" value="KAJ4365851.1"/>
    <property type="molecule type" value="Genomic_DNA"/>
</dbReference>
<dbReference type="Gene3D" id="2.170.260.10">
    <property type="entry name" value="paz domain"/>
    <property type="match status" value="1"/>
</dbReference>
<protein>
    <submittedName>
        <fullName evidence="3">Protein argonaute</fullName>
    </submittedName>
</protein>
<dbReference type="SUPFAM" id="SSF53098">
    <property type="entry name" value="Ribonuclease H-like"/>
    <property type="match status" value="1"/>
</dbReference>
<dbReference type="InterPro" id="IPR036397">
    <property type="entry name" value="RNaseH_sf"/>
</dbReference>
<dbReference type="Pfam" id="PF16486">
    <property type="entry name" value="ArgoN"/>
    <property type="match status" value="1"/>
</dbReference>
<dbReference type="SUPFAM" id="SSF101690">
    <property type="entry name" value="PAZ domain"/>
    <property type="match status" value="1"/>
</dbReference>
<dbReference type="InterPro" id="IPR032472">
    <property type="entry name" value="ArgoL2"/>
</dbReference>
<proteinExistence type="predicted"/>
<evidence type="ECO:0000259" key="2">
    <source>
        <dbReference type="PROSITE" id="PS50822"/>
    </source>
</evidence>
<dbReference type="CDD" id="cd04657">
    <property type="entry name" value="Piwi_ago-like"/>
    <property type="match status" value="1"/>
</dbReference>
<evidence type="ECO:0000256" key="1">
    <source>
        <dbReference type="SAM" id="MobiDB-lite"/>
    </source>
</evidence>
<dbReference type="InterPro" id="IPR032474">
    <property type="entry name" value="Argonaute_N"/>
</dbReference>
<dbReference type="OrthoDB" id="10252740at2759"/>
<feature type="compositionally biased region" description="Basic residues" evidence="1">
    <location>
        <begin position="1"/>
        <end position="10"/>
    </location>
</feature>
<comment type="caution">
    <text evidence="3">The sequence shown here is derived from an EMBL/GenBank/DDBJ whole genome shotgun (WGS) entry which is preliminary data.</text>
</comment>
<keyword evidence="4" id="KW-1185">Reference proteome</keyword>
<dbReference type="InterPro" id="IPR014811">
    <property type="entry name" value="ArgoL1"/>
</dbReference>
<feature type="region of interest" description="Disordered" evidence="1">
    <location>
        <begin position="929"/>
        <end position="955"/>
    </location>
</feature>
<dbReference type="InterPro" id="IPR003165">
    <property type="entry name" value="Piwi"/>
</dbReference>
<feature type="domain" description="Piwi" evidence="2">
    <location>
        <begin position="622"/>
        <end position="932"/>
    </location>
</feature>
<accession>A0A9W8Y587</accession>
<dbReference type="Pfam" id="PF16487">
    <property type="entry name" value="ArgoMid"/>
    <property type="match status" value="1"/>
</dbReference>
<evidence type="ECO:0000313" key="4">
    <source>
        <dbReference type="Proteomes" id="UP001140560"/>
    </source>
</evidence>
<dbReference type="InterPro" id="IPR012337">
    <property type="entry name" value="RNaseH-like_sf"/>
</dbReference>
<evidence type="ECO:0000313" key="3">
    <source>
        <dbReference type="EMBL" id="KAJ4365851.1"/>
    </source>
</evidence>